<comment type="caution">
    <text evidence="4">The sequence shown here is derived from an EMBL/GenBank/DDBJ whole genome shotgun (WGS) entry which is preliminary data.</text>
</comment>
<proteinExistence type="predicted"/>
<dbReference type="CDD" id="cd03801">
    <property type="entry name" value="GT4_PimA-like"/>
    <property type="match status" value="1"/>
</dbReference>
<dbReference type="Gene3D" id="3.40.50.2000">
    <property type="entry name" value="Glycogen Phosphorylase B"/>
    <property type="match status" value="2"/>
</dbReference>
<evidence type="ECO:0000259" key="2">
    <source>
        <dbReference type="Pfam" id="PF00534"/>
    </source>
</evidence>
<dbReference type="Proteomes" id="UP001610104">
    <property type="component" value="Unassembled WGS sequence"/>
</dbReference>
<organism evidence="4 5">
    <name type="scientific">Gaetbulibacter aquiaggeris</name>
    <dbReference type="NCBI Taxonomy" id="1735373"/>
    <lineage>
        <taxon>Bacteria</taxon>
        <taxon>Pseudomonadati</taxon>
        <taxon>Bacteroidota</taxon>
        <taxon>Flavobacteriia</taxon>
        <taxon>Flavobacteriales</taxon>
        <taxon>Flavobacteriaceae</taxon>
        <taxon>Gaetbulibacter</taxon>
    </lineage>
</organism>
<keyword evidence="1 4" id="KW-0808">Transferase</keyword>
<sequence>MKIAFLTPEYPHLKMKNAGGIGTSIFNLSKALSDLGHEINILAYGQDKDDYFLEGNIHFFKIKNMKVKGVSLILTQKKVERLINSLYASGKIDILEAPDWTGFTAFVNPKCPLVIRENGSDTYFCYLDDRKVKYKNKFLEKRALKKADGIISVSAFTGNLTNELFNLNRNFTVIPNSIDASLFQPKQSDSEKITILYFGTLIRKKGLLELPEIFNVVHNSNKEVELILVGKDSADIKTGSSSTWQLMQPLFNKTALKKVSYLGAVDYSRIQDLIKDATVCVFPTFAEALPVSWLEAMAMEKAIVASNIGWANEMIEDGKEGFLVHPTQHKQYAECILELLDDDKKRLQFGIAAREKVKLQFSHNLIAKRSIEFYKTLLKP</sequence>
<feature type="domain" description="Glycosyltransferase subfamily 4-like N-terminal" evidence="3">
    <location>
        <begin position="19"/>
        <end position="181"/>
    </location>
</feature>
<dbReference type="Pfam" id="PF00534">
    <property type="entry name" value="Glycos_transf_1"/>
    <property type="match status" value="1"/>
</dbReference>
<reference evidence="4 5" key="1">
    <citation type="submission" date="2024-02" db="EMBL/GenBank/DDBJ databases">
        <title>A Gaetbulibacter species isolated from tidal flats and genomic insights of their niches.</title>
        <authorList>
            <person name="Ye Y."/>
        </authorList>
    </citation>
    <scope>NUCLEOTIDE SEQUENCE [LARGE SCALE GENOMIC DNA]</scope>
    <source>
        <strain evidence="4 5">KEM-8</strain>
    </source>
</reference>
<accession>A0ABW7MST5</accession>
<evidence type="ECO:0000313" key="5">
    <source>
        <dbReference type="Proteomes" id="UP001610104"/>
    </source>
</evidence>
<gene>
    <name evidence="4" type="ORF">V8G56_12860</name>
</gene>
<dbReference type="EMBL" id="JBAWKC010000004">
    <property type="protein sequence ID" value="MFH6769635.1"/>
    <property type="molecule type" value="Genomic_DNA"/>
</dbReference>
<keyword evidence="5" id="KW-1185">Reference proteome</keyword>
<dbReference type="InterPro" id="IPR028098">
    <property type="entry name" value="Glyco_trans_4-like_N"/>
</dbReference>
<dbReference type="RefSeq" id="WP_395438859.1">
    <property type="nucleotide sequence ID" value="NZ_JBAWKC010000004.1"/>
</dbReference>
<dbReference type="Pfam" id="PF13439">
    <property type="entry name" value="Glyco_transf_4"/>
    <property type="match status" value="1"/>
</dbReference>
<evidence type="ECO:0000259" key="3">
    <source>
        <dbReference type="Pfam" id="PF13439"/>
    </source>
</evidence>
<dbReference type="InterPro" id="IPR001296">
    <property type="entry name" value="Glyco_trans_1"/>
</dbReference>
<dbReference type="SUPFAM" id="SSF53756">
    <property type="entry name" value="UDP-Glycosyltransferase/glycogen phosphorylase"/>
    <property type="match status" value="1"/>
</dbReference>
<evidence type="ECO:0000313" key="4">
    <source>
        <dbReference type="EMBL" id="MFH6769635.1"/>
    </source>
</evidence>
<dbReference type="EC" id="2.4.-.-" evidence="4"/>
<feature type="domain" description="Glycosyl transferase family 1" evidence="2">
    <location>
        <begin position="183"/>
        <end position="355"/>
    </location>
</feature>
<dbReference type="PANTHER" id="PTHR46401:SF2">
    <property type="entry name" value="GLYCOSYLTRANSFERASE WBBK-RELATED"/>
    <property type="match status" value="1"/>
</dbReference>
<evidence type="ECO:0000256" key="1">
    <source>
        <dbReference type="ARBA" id="ARBA00022679"/>
    </source>
</evidence>
<keyword evidence="4" id="KW-0328">Glycosyltransferase</keyword>
<dbReference type="GO" id="GO:0016757">
    <property type="term" value="F:glycosyltransferase activity"/>
    <property type="evidence" value="ECO:0007669"/>
    <property type="project" value="UniProtKB-KW"/>
</dbReference>
<protein>
    <submittedName>
        <fullName evidence="4">Glycosyltransferase family 4 protein</fullName>
        <ecNumber evidence="4">2.4.-.-</ecNumber>
    </submittedName>
</protein>
<name>A0ABW7MST5_9FLAO</name>
<dbReference type="PANTHER" id="PTHR46401">
    <property type="entry name" value="GLYCOSYLTRANSFERASE WBBK-RELATED"/>
    <property type="match status" value="1"/>
</dbReference>